<dbReference type="PANTHER" id="PTHR37984">
    <property type="entry name" value="PROTEIN CBG26694"/>
    <property type="match status" value="1"/>
</dbReference>
<evidence type="ECO:0000256" key="1">
    <source>
        <dbReference type="ARBA" id="ARBA00012493"/>
    </source>
</evidence>
<dbReference type="InterPro" id="IPR012337">
    <property type="entry name" value="RNaseH-like_sf"/>
</dbReference>
<dbReference type="Pfam" id="PF17921">
    <property type="entry name" value="Integrase_H2C2"/>
    <property type="match status" value="1"/>
</dbReference>
<dbReference type="Pfam" id="PF00665">
    <property type="entry name" value="rve"/>
    <property type="match status" value="1"/>
</dbReference>
<dbReference type="EnsemblMetazoa" id="AALFPA23_015124.R21919">
    <property type="protein sequence ID" value="AALFPA23_015124.P21919"/>
    <property type="gene ID" value="AALFPA23_015124"/>
</dbReference>
<evidence type="ECO:0000256" key="2">
    <source>
        <dbReference type="SAM" id="MobiDB-lite"/>
    </source>
</evidence>
<dbReference type="Gene3D" id="1.10.340.70">
    <property type="match status" value="1"/>
</dbReference>
<dbReference type="PANTHER" id="PTHR37984:SF11">
    <property type="entry name" value="INTEGRASE CATALYTIC DOMAIN-CONTAINING PROTEIN"/>
    <property type="match status" value="1"/>
</dbReference>
<evidence type="ECO:0000313" key="5">
    <source>
        <dbReference type="Proteomes" id="UP000069940"/>
    </source>
</evidence>
<name>A0ABM1Z4X8_AEDAL</name>
<evidence type="ECO:0000313" key="4">
    <source>
        <dbReference type="EnsemblMetazoa" id="AALFPA23_015124.P21919"/>
    </source>
</evidence>
<dbReference type="InterPro" id="IPR001584">
    <property type="entry name" value="Integrase_cat-core"/>
</dbReference>
<feature type="region of interest" description="Disordered" evidence="2">
    <location>
        <begin position="375"/>
        <end position="399"/>
    </location>
</feature>
<dbReference type="GeneID" id="134288099"/>
<evidence type="ECO:0000259" key="3">
    <source>
        <dbReference type="PROSITE" id="PS50994"/>
    </source>
</evidence>
<dbReference type="Gene3D" id="3.30.420.10">
    <property type="entry name" value="Ribonuclease H-like superfamily/Ribonuclease H"/>
    <property type="match status" value="1"/>
</dbReference>
<dbReference type="InterPro" id="IPR050951">
    <property type="entry name" value="Retrovirus_Pol_polyprotein"/>
</dbReference>
<dbReference type="Proteomes" id="UP000069940">
    <property type="component" value="Unassembled WGS sequence"/>
</dbReference>
<reference evidence="4" key="2">
    <citation type="submission" date="2025-05" db="UniProtKB">
        <authorList>
            <consortium name="EnsemblMetazoa"/>
        </authorList>
    </citation>
    <scope>IDENTIFICATION</scope>
    <source>
        <strain evidence="4">Foshan</strain>
    </source>
</reference>
<dbReference type="InterPro" id="IPR041588">
    <property type="entry name" value="Integrase_H2C2"/>
</dbReference>
<sequence>MLRLQAFRLKVVYKKGSSNIADTLSRLGSHVKDPSWQEESEVYIRRIAANALAILQQEQSSADYDNETEISIRTVQETAAIDISEVIEATKNDAELQAVLSSIMKEDWTSPIVKQYSAFRCELSFANGLVMRGSKLVVPSILRERMLLLAHEGHPGQSCMKRRLRDRCWWPNMDQEVVKVCEKCEGCRLVQIPDPPEPMERRPLPDKPWVDIAIDFLGPLPTGEYILVVVDYFSRHVDLEIMTSITAKETIKRMARIFGLWGVPRTITLDNGKQFVATEFDDFCKVKGIHLNRTTPYWPQANGEVERQNRSLLKRLKIANALYGDWESEMSHYLEMYNNTPHSTTGRSPNELLQNRRPRFKFPEVEDLSTAILSSEHRDKDTVQKSLGKEREDAKRRSKPSAIGLTMWYSCATYTQPTSSRPTF</sequence>
<organism evidence="4 5">
    <name type="scientific">Aedes albopictus</name>
    <name type="common">Asian tiger mosquito</name>
    <name type="synonym">Stegomyia albopicta</name>
    <dbReference type="NCBI Taxonomy" id="7160"/>
    <lineage>
        <taxon>Eukaryota</taxon>
        <taxon>Metazoa</taxon>
        <taxon>Ecdysozoa</taxon>
        <taxon>Arthropoda</taxon>
        <taxon>Hexapoda</taxon>
        <taxon>Insecta</taxon>
        <taxon>Pterygota</taxon>
        <taxon>Neoptera</taxon>
        <taxon>Endopterygota</taxon>
        <taxon>Diptera</taxon>
        <taxon>Nematocera</taxon>
        <taxon>Culicoidea</taxon>
        <taxon>Culicidae</taxon>
        <taxon>Culicinae</taxon>
        <taxon>Aedini</taxon>
        <taxon>Aedes</taxon>
        <taxon>Stegomyia</taxon>
    </lineage>
</organism>
<dbReference type="RefSeq" id="XP_062707809.1">
    <property type="nucleotide sequence ID" value="XM_062851825.1"/>
</dbReference>
<feature type="compositionally biased region" description="Basic and acidic residues" evidence="2">
    <location>
        <begin position="375"/>
        <end position="395"/>
    </location>
</feature>
<accession>A0ABM1Z4X8</accession>
<reference evidence="5" key="1">
    <citation type="journal article" date="2015" name="Proc. Natl. Acad. Sci. U.S.A.">
        <title>Genome sequence of the Asian Tiger mosquito, Aedes albopictus, reveals insights into its biology, genetics, and evolution.</title>
        <authorList>
            <person name="Chen X.G."/>
            <person name="Jiang X."/>
            <person name="Gu J."/>
            <person name="Xu M."/>
            <person name="Wu Y."/>
            <person name="Deng Y."/>
            <person name="Zhang C."/>
            <person name="Bonizzoni M."/>
            <person name="Dermauw W."/>
            <person name="Vontas J."/>
            <person name="Armbruster P."/>
            <person name="Huang X."/>
            <person name="Yang Y."/>
            <person name="Zhang H."/>
            <person name="He W."/>
            <person name="Peng H."/>
            <person name="Liu Y."/>
            <person name="Wu K."/>
            <person name="Chen J."/>
            <person name="Lirakis M."/>
            <person name="Topalis P."/>
            <person name="Van Leeuwen T."/>
            <person name="Hall A.B."/>
            <person name="Jiang X."/>
            <person name="Thorpe C."/>
            <person name="Mueller R.L."/>
            <person name="Sun C."/>
            <person name="Waterhouse R.M."/>
            <person name="Yan G."/>
            <person name="Tu Z.J."/>
            <person name="Fang X."/>
            <person name="James A.A."/>
        </authorList>
    </citation>
    <scope>NUCLEOTIDE SEQUENCE [LARGE SCALE GENOMIC DNA]</scope>
    <source>
        <strain evidence="5">Foshan</strain>
    </source>
</reference>
<dbReference type="EC" id="2.7.7.49" evidence="1"/>
<dbReference type="SUPFAM" id="SSF53098">
    <property type="entry name" value="Ribonuclease H-like"/>
    <property type="match status" value="1"/>
</dbReference>
<protein>
    <recommendedName>
        <fullName evidence="1">RNA-directed DNA polymerase</fullName>
        <ecNumber evidence="1">2.7.7.49</ecNumber>
    </recommendedName>
</protein>
<proteinExistence type="predicted"/>
<feature type="domain" description="Integrase catalytic" evidence="3">
    <location>
        <begin position="204"/>
        <end position="357"/>
    </location>
</feature>
<dbReference type="PROSITE" id="PS50994">
    <property type="entry name" value="INTEGRASE"/>
    <property type="match status" value="1"/>
</dbReference>
<dbReference type="InterPro" id="IPR036397">
    <property type="entry name" value="RNaseH_sf"/>
</dbReference>
<keyword evidence="5" id="KW-1185">Reference proteome</keyword>